<dbReference type="PRINTS" id="PR00205">
    <property type="entry name" value="CADHERIN"/>
</dbReference>
<feature type="domain" description="Cadherin" evidence="13">
    <location>
        <begin position="743"/>
        <end position="850"/>
    </location>
</feature>
<feature type="domain" description="Cadherin" evidence="13">
    <location>
        <begin position="3188"/>
        <end position="3287"/>
    </location>
</feature>
<dbReference type="GO" id="GO:0009653">
    <property type="term" value="P:anatomical structure morphogenesis"/>
    <property type="evidence" value="ECO:0007669"/>
    <property type="project" value="UniProtKB-ARBA"/>
</dbReference>
<keyword evidence="15" id="KW-1185">Reference proteome</keyword>
<feature type="domain" description="Cadherin" evidence="13">
    <location>
        <begin position="3874"/>
        <end position="3973"/>
    </location>
</feature>
<evidence type="ECO:0000256" key="2">
    <source>
        <dbReference type="ARBA" id="ARBA00022475"/>
    </source>
</evidence>
<feature type="transmembrane region" description="Helical" evidence="12">
    <location>
        <begin position="1407"/>
        <end position="1430"/>
    </location>
</feature>
<feature type="domain" description="Cadherin" evidence="13">
    <location>
        <begin position="4597"/>
        <end position="4694"/>
    </location>
</feature>
<dbReference type="PANTHER" id="PTHR24028:SF337">
    <property type="entry name" value="PROTOCADHERIN 2 ALPHA A 3 PRECURSOR-RELATED"/>
    <property type="match status" value="1"/>
</dbReference>
<dbReference type="InterPro" id="IPR050174">
    <property type="entry name" value="Protocadherin/Cadherin-CA"/>
</dbReference>
<feature type="domain" description="Cadherin" evidence="13">
    <location>
        <begin position="1548"/>
        <end position="1647"/>
    </location>
</feature>
<evidence type="ECO:0000256" key="9">
    <source>
        <dbReference type="ARBA" id="ARBA00023136"/>
    </source>
</evidence>
<feature type="domain" description="Cadherin" evidence="13">
    <location>
        <begin position="2557"/>
        <end position="2663"/>
    </location>
</feature>
<feature type="domain" description="Cadherin" evidence="13">
    <location>
        <begin position="3132"/>
        <end position="3173"/>
    </location>
</feature>
<dbReference type="Gene3D" id="2.60.40.60">
    <property type="entry name" value="Cadherins"/>
    <property type="match status" value="36"/>
</dbReference>
<feature type="domain" description="Cadherin" evidence="13">
    <location>
        <begin position="245"/>
        <end position="414"/>
    </location>
</feature>
<evidence type="ECO:0000256" key="3">
    <source>
        <dbReference type="ARBA" id="ARBA00022692"/>
    </source>
</evidence>
<feature type="domain" description="Cadherin" evidence="13">
    <location>
        <begin position="2772"/>
        <end position="2878"/>
    </location>
</feature>
<evidence type="ECO:0000256" key="7">
    <source>
        <dbReference type="ARBA" id="ARBA00022889"/>
    </source>
</evidence>
<feature type="transmembrane region" description="Helical" evidence="12">
    <location>
        <begin position="3048"/>
        <end position="3071"/>
    </location>
</feature>
<name>A0A5A9NID0_9TELE</name>
<feature type="domain" description="Cadherin" evidence="13">
    <location>
        <begin position="2935"/>
        <end position="3040"/>
    </location>
</feature>
<feature type="domain" description="Cadherin" evidence="13">
    <location>
        <begin position="4485"/>
        <end position="4582"/>
    </location>
</feature>
<feature type="domain" description="Cadherin" evidence="13">
    <location>
        <begin position="2302"/>
        <end position="2336"/>
    </location>
</feature>
<accession>A0A5A9NID0</accession>
<dbReference type="CDD" id="cd11304">
    <property type="entry name" value="Cadherin_repeat"/>
    <property type="match status" value="33"/>
</dbReference>
<dbReference type="InterPro" id="IPR032455">
    <property type="entry name" value="Cadherin_C"/>
</dbReference>
<dbReference type="FunFam" id="2.60.40.60:FF:000007">
    <property type="entry name" value="Protocadherin alpha 2"/>
    <property type="match status" value="4"/>
</dbReference>
<dbReference type="EMBL" id="SOYY01000017">
    <property type="protein sequence ID" value="KAA0709732.1"/>
    <property type="molecule type" value="Genomic_DNA"/>
</dbReference>
<dbReference type="InterPro" id="IPR002126">
    <property type="entry name" value="Cadherin-like_dom"/>
</dbReference>
<evidence type="ECO:0000256" key="5">
    <source>
        <dbReference type="ARBA" id="ARBA00022737"/>
    </source>
</evidence>
<organism evidence="14 15">
    <name type="scientific">Triplophysa tibetana</name>
    <dbReference type="NCBI Taxonomy" id="1572043"/>
    <lineage>
        <taxon>Eukaryota</taxon>
        <taxon>Metazoa</taxon>
        <taxon>Chordata</taxon>
        <taxon>Craniata</taxon>
        <taxon>Vertebrata</taxon>
        <taxon>Euteleostomi</taxon>
        <taxon>Actinopterygii</taxon>
        <taxon>Neopterygii</taxon>
        <taxon>Teleostei</taxon>
        <taxon>Ostariophysi</taxon>
        <taxon>Cypriniformes</taxon>
        <taxon>Nemacheilidae</taxon>
        <taxon>Triplophysa</taxon>
    </lineage>
</organism>
<feature type="transmembrane region" description="Helical" evidence="12">
    <location>
        <begin position="3987"/>
        <end position="4010"/>
    </location>
</feature>
<evidence type="ECO:0000256" key="1">
    <source>
        <dbReference type="ARBA" id="ARBA00004251"/>
    </source>
</evidence>
<evidence type="ECO:0000313" key="14">
    <source>
        <dbReference type="EMBL" id="KAA0709732.1"/>
    </source>
</evidence>
<dbReference type="InterPro" id="IPR020894">
    <property type="entry name" value="Cadherin_CS"/>
</dbReference>
<feature type="domain" description="Cadherin" evidence="13">
    <location>
        <begin position="851"/>
        <end position="958"/>
    </location>
</feature>
<dbReference type="GO" id="GO:0005509">
    <property type="term" value="F:calcium ion binding"/>
    <property type="evidence" value="ECO:0007669"/>
    <property type="project" value="UniProtKB-UniRule"/>
</dbReference>
<evidence type="ECO:0000313" key="15">
    <source>
        <dbReference type="Proteomes" id="UP000324632"/>
    </source>
</evidence>
<feature type="domain" description="Cadherin" evidence="13">
    <location>
        <begin position="3568"/>
        <end position="3667"/>
    </location>
</feature>
<feature type="transmembrane region" description="Helical" evidence="12">
    <location>
        <begin position="12"/>
        <end position="33"/>
    </location>
</feature>
<evidence type="ECO:0000256" key="10">
    <source>
        <dbReference type="ARBA" id="ARBA00023180"/>
    </source>
</evidence>
<feature type="domain" description="Cadherin" evidence="13">
    <location>
        <begin position="3779"/>
        <end position="3859"/>
    </location>
</feature>
<protein>
    <submittedName>
        <fullName evidence="14">Protocadherin alpha-3</fullName>
    </submittedName>
</protein>
<reference evidence="14 15" key="1">
    <citation type="journal article" date="2019" name="Mol. Ecol. Resour.">
        <title>Chromosome-level genome assembly of Triplophysa tibetana, a fish adapted to the harsh high-altitude environment of the Tibetan Plateau.</title>
        <authorList>
            <person name="Yang X."/>
            <person name="Liu H."/>
            <person name="Ma Z."/>
            <person name="Zou Y."/>
            <person name="Zou M."/>
            <person name="Mao Y."/>
            <person name="Li X."/>
            <person name="Wang H."/>
            <person name="Chen T."/>
            <person name="Wang W."/>
            <person name="Yang R."/>
        </authorList>
    </citation>
    <scope>NUCLEOTIDE SEQUENCE [LARGE SCALE GENOMIC DNA]</scope>
    <source>
        <strain evidence="14">TTIB1903HZAU</strain>
        <tissue evidence="14">Muscle</tissue>
    </source>
</reference>
<dbReference type="GO" id="GO:0007156">
    <property type="term" value="P:homophilic cell adhesion via plasma membrane adhesion molecules"/>
    <property type="evidence" value="ECO:0007669"/>
    <property type="project" value="InterPro"/>
</dbReference>
<evidence type="ECO:0000256" key="12">
    <source>
        <dbReference type="SAM" id="Phobius"/>
    </source>
</evidence>
<feature type="domain" description="Cadherin" evidence="13">
    <location>
        <begin position="1755"/>
        <end position="1861"/>
    </location>
</feature>
<feature type="transmembrane region" description="Helical" evidence="12">
    <location>
        <begin position="4710"/>
        <end position="4733"/>
    </location>
</feature>
<dbReference type="GO" id="GO:0005886">
    <property type="term" value="C:plasma membrane"/>
    <property type="evidence" value="ECO:0007669"/>
    <property type="project" value="UniProtKB-SubCell"/>
</dbReference>
<dbReference type="FunFam" id="2.60.40.60:FF:000001">
    <property type="entry name" value="Protocadherin alpha 2"/>
    <property type="match status" value="1"/>
</dbReference>
<feature type="domain" description="Cadherin" evidence="13">
    <location>
        <begin position="542"/>
        <end position="641"/>
    </location>
</feature>
<dbReference type="PANTHER" id="PTHR24028">
    <property type="entry name" value="CADHERIN-87A"/>
    <property type="match status" value="1"/>
</dbReference>
<comment type="caution">
    <text evidence="14">The sequence shown here is derived from an EMBL/GenBank/DDBJ whole genome shotgun (WGS) entry which is preliminary data.</text>
</comment>
<dbReference type="PROSITE" id="PS50268">
    <property type="entry name" value="CADHERIN_2"/>
    <property type="match status" value="34"/>
</dbReference>
<feature type="transmembrane region" description="Helical" evidence="12">
    <location>
        <begin position="655"/>
        <end position="678"/>
    </location>
</feature>
<sequence>MDAGGQRRAWEYWWIAFYFSLLMCLGLQVSAQIKYTIPEEIKKGSIVGNIAKDLSLDVSTLIDRRFRIVSGSNDALFKVNQNNGVLYVDGHIDREELCDGHFACLISLKTVVENPLEVHYVEVDVIDVNDHAPSFSAKELVLEIAESTPPGEDFQLQEAQDPDYGINSVRLYKLSHTEYFELELRENGDEKKVPILKLRKVLDRERQVNHTLVVTAVDGGNPPRSGSIIINVTVLDDNDNRPKFSQELYSVSLEENAPFGTLVIKLNATDLDEDSGSPSLSSNVTVNVFILDQNDNVPVILYPVSANGSAEGVEEIPRNVNAGHLVTKVRAYDADIGYNGWLLFSVQEVSDHSLFSLDRYTGQIRTLRSFTETDEAQHKLVVLVKDNGNVSLSATATVIVKVVEPKEAVAASEVQNAVKDEEENNVTFYLIITLGSVSVLFITSIIVLIVMQCPKSTDYSSKYLQDTNYDGTLCHSIQYRSGDKRYMLVGPRMSIGSTLAPGSNGNTLVIPDRRWGDSGENDNVPVILYPVSANGSAEGVEEIPRNVNAGHLVTKVRAYDADIGYNGWLLFSLLEVSDHSLFSLDRYTGQIRTLRSFTETDEAQHKLVILVKDNGNVSLSATATVIVKVVEPKEAFASSDVENAVTDEEENNVTFYLIITLGSVSVLFIISIIVLMAMQCSKSTEYSSKYLQDMNYDGTLCHSIQYRSGDKRYMLVGPRMSIGSTLAPGSNRNTLVIPDRRRRDSGEQFEIAEHTPLGTRFQMPTARDPDLGINAVRYYKLSQNELFDIDVRERRDSKIPFLVLKKALDRERQSKHRLTLIATDGGNPPKSGTLNINVIVLDSNDNRPTFIRDSYSATLQENALLGTVVITINATDLDDGLNGEIEYSLGENVDGKVHDLFMLNKVTGELEVRGTIDFEETDVFKLDIQASDKGQPPLIAEAELSIKVIDVNDNCPEIEMTSLSSVVSENASPGTAVALISVSDKDSGVNGRVICTLHENVPFELKSSFKENIFSLVTKGRLDREETSSANGSAEGVDEIPHNVNAGHLVTKVRAYDADIGYNGWLLFSLLEVSDHSLFSLDRYTGQIRTLRSFTETDEAQHKLVILVKDNGNVSLSATATVIVKVVEPKEAFASSDVENAVTDEEENNVTFYLIITLGSVSVLFIISIIVLMAMQCSKSTDYSSKYLQDMNYDGTLCHSIQYRSGDKRYMLVGPRMSIGSTLAPGSNRNTLVIPDRMRRDSGEFKFRVLAKDSGTPSLSSNVTVNVFILDQNDNVPVILYPVSANGSAEGVEEISRNVNAGHLVTKVRAYDADIGYNGWLLFSLQEVSDHSLFSLDRYTGQIRTLGSFTETDEAQHKLVILVKDNGNVSLSATATVIVKVVEPKEAFAASDVTNAVKDEEENNVTFYLIITLGSVSVLFIISIIVLIVMQCSKSTDYSSKYLQDMNYDGTLCHSIQYRSGDKRGGGTQNDMASALNINPETGVIYALKSFDFESLKKFQFNVLATDSGSPSLSRNVTVKVFILDQNDNVPVILHPVSANGSAEGVEEIPRNVNAGHLVTKVRAYDADIGYNGWLLFSLQEVSDHSLFSLDRYTGQIRTLRPFTESDEAQHKLVILVKDNGNVSLSATATVIVKVVEPKEAFAASDVKNAVKDEEENNVTFYLIITLGSVSVLFIISIIVLMAMQCSKSTDYSSKYLQDMNYDGTLCHSIQYRSGDKRYMLVGPRMSIGSTLAPGSNRNTLVIPDRRRRDSEEQVSAQIRYSIPEEVKEGSVVGNIAKDLSLDVALLKHRRFRIVSGFMDTLFQVNQNNGALFVHEKIDREEICDSNSACLLNLKIAIENPLEVHYIEVEITDINDHSPSFPEKDLHVEMAENTLKGARFDLPTARDLDVGINSIRSYKLNQNEFFDIEIRDSEYGEKSPFLLLQKTLDRESQEKHVLTLTATDGGNPTKSGTLNIIITVLDVNDNRPVCSKDTYTVMLNENTSPGFVVAYVNATDPDEGVNGEVEYTYGRNVLRRVHDIFELDKVTDSGSPSLSSNVTVKVFILDQNDNFPVILYPVSANGSAEGVEEIPRNVNAGHLVTKVRAYDADIGYNGWLLFSLLEVSDHSLFSLDRYTGQIRTLRSFTETDEAQHKLVILVKDNGNVSLSATATVIVKVVEPKEAFATSDVKHAVQDEEETNVTFYLIITLGSVSVLFIISIIVLIAMQCSKSTNYSSKYLQDANYDGTLCHSIQYRSGDKRYMLVGPRMSIGSTLAPGSNRNTLVIPDRRRRDSGETSAQIKYSIPEEVKEGFAVGNIAKDLGLEFHVLAVDSGSPSRSSNVTVKVFILDQNDNVPVILYPVSANGSAEGVEEIPRNVNAGHLVTKVRAYDADIGYNGWLLFSILEVSDHSLFSLDRYTGQIRTLRSFTETDEAQHKLVILVKDNGNVSLSATASLMVKVVEPKEAFAASDVKNTVKDEEENNVTFYLIITLGSVSVLFLISIIVLIVMQCSKSTDYSSKYLQDINYDGTLCHSIQYRSGDKRYMLVGPRMSIGSTLAPGSNRNTLVIPDRRRRDSGETSAQIRYSIPEEVKEGFAVGNIAKDLGLEVSGLVDRQFRIVSGSKEELFQINQENGVLYVHKKIDKESLCVNSGICMVNLKTVVENPLEVHYVEIEVSDINDNSPVFTEKEQRLSISEHTLPGADYQLLAARDPDSGTNSIRFYKLTPNDHFEIKVRESDEDKLPFLVLKKAVDREIKTTYNLLLTAVDGGTPPRSGVLNVTVTVLDINDNRPVFNQETYSVELPENSVAGTVIIRVNATDIDEGPNSEIEYSFATLNSKLHEVFELDHVKGELRVKGNVDFEDAEVYKIDIRASDKGHPPMSANCRVIIKMIDINDNSPEIEITSLSKNIPEDSKLDSGSPSRSSNVTVKVFILDQNDNVPVILYPVSANGSAEGVEEIPRNANAGHLVTKVRAYDADIGYNGWLLFSLQEVSDHSLFSLDRYTGQIRTLRSFTETDEGQHKLVILVKDNGNVSLSATATVIVKVVEPKEAFAASDITNTPKDEEENNVTFYLIITLGSVSVLFIISIIVLIAMQCSKSTDYSSKYLQDMNYDGTLCHSIQYRSGDKRYMLVGPRMSIGSTRAPGSNRNTLVIPDRRRRDSGEFHVLAMDSGYPSLSSNVTVNMFILDQNDNVPVILYPVSANGSAEGVDEIPRNVNAGHLVTKVRAYDADIGYNGWLLFSILEVSDHSLFSLDRYTGQIRTLRSFTETDEAQHKLVVLVKDNGNISLSATATVIVKVVEPKEAFASSDVENAVTDVEENNVTFYLIITLGSVSVLFIISIIVLMAMQCSKSTDYSSKYLQDMNYDGTLCHSIQYRSGDKRYMLVGPRMSIGSTLAPGSNRNTLVIPDRRRRDSGENEIHRLTVQATDKGQPPMTTDCRVIIKITDENDNNPEIEVADVNDNKPEFIKKTLELYLLENNTPGASVFSVSASDKDLNENAVIAYDIMRGDQAQSDMTSFININSETGVISALKSFDFEAVKTFQFNVLATDSGSPSLSSNVTVKVFILDQNDNVPVILYPVSANGSAEGVEEIPRNVNAGHLVTKVRAYDADIGYNGWLLFSLQEVSDHSLFSLDRYTGQIRTLRSFTETDEAQHKLVVLVKDNGNVSLSATANVIVKVVEPKEAFAASEVENAVKDEEENNVTFYLIITLGSVSVLFIISIIVLIAMQCSKSTDYSSKYLQDINYDGTLCHSIQYRSGDKRYMLVGPRMSIGSTLAPGSNRNTLVIPDRRTRDSGEVRKPLDREQKAEHLLVVTAVDGGSPPKSGTLNITVTVLDSEVDFEETDVYKLDVQASDKDSGSPSLSSNVTVNVFILDKNDNVPMILYPVRANGSAEGVEEIPRNVNAGHLVTKVRACDADIGYNGWLLFSLLEVSDHSLFSLDRYTGQIRTLRSFTETDEAQHKLVVLVKDNGNVSLSATATVIVKVVEPKEAFAASDVKNAVKDEEENNVTFYLIITLGSVSVLFIISIIVLIAMQCSKSTDSSSKYLQEMNYDGTLCHSIQYRSGDKRYMLVGPRMSIGSTLAPGSNRNTLVIPDRRRRDSGEIQYSISEEQQDGTAVGKIAKDLSIDLRTLKERGFRIVSTSGESLFSVNQNDGVLYVNGVIDREEVCERITPCLVNLKIALENPLEIHYVTIEVLDINDHAPSFPESELHLEIGESALPGARFQLQAARDYDSGSNSVNHYKLGHSDNFRLEVKDRGQHDSGSPSLSSNVTVNVFILDQNDNVPVILYPVSANGSAEGVEEIPRNVNAGHLVTKVRAYDADVGYNGWLLFSLQEVSDHSLFSLDRYTGEIRTLRSFTETHEAQHKLVVLVKDNGNVSLSATATVIVKVVEPKEAFASSDIENAVKDEEENNVTFYLIITLGSVSVLFIISIIVLLVMQCSKSTDYSSKYLQDMNYDGTLCHSIQYRSGDKRYMLVGPRMSIGSTLAHGSNRNTLVIPDRRRRASEEVSAQIKYSIPEEIKEGFIVGNIAKDLGLDISTLTDRRLRIVSGSNDALFQINQNNGLMNVQKKIDREEICDDSGSPSLSSNVTVNVFILDQNDNAPVILYPVSANGSAEGVEEIPHNANAGHLVTKVRAYDADIGYNGWLLFSLQEVSDHSLFSLDRYTGQIRTLRSFTETDEAQHKLVILVKDNGNVSLSATATVIVKVVEPKEAFAAYDVTNEVKDEEENNVTFYLIITLGSVSVLFIISIIVLIAMQCSKSTEYSSKYLQDMNYDGTLCHSIQYRSGDKRYMLVGPRMSIGSTLAPGSNRNTLVVSDRMRRDSGEVRD</sequence>
<keyword evidence="9 12" id="KW-0472">Membrane</keyword>
<keyword evidence="2" id="KW-1003">Cell membrane</keyword>
<feature type="domain" description="Cadherin" evidence="13">
    <location>
        <begin position="1971"/>
        <end position="2030"/>
    </location>
</feature>
<dbReference type="Pfam" id="PF16492">
    <property type="entry name" value="Cadherin_C_2"/>
    <property type="match status" value="13"/>
</dbReference>
<feature type="transmembrane region" description="Helical" evidence="12">
    <location>
        <begin position="3301"/>
        <end position="3324"/>
    </location>
</feature>
<keyword evidence="5" id="KW-0677">Repeat</keyword>
<feature type="domain" description="Cadherin" evidence="13">
    <location>
        <begin position="2894"/>
        <end position="2920"/>
    </location>
</feature>
<feature type="domain" description="Cadherin" evidence="13">
    <location>
        <begin position="1236"/>
        <end position="1279"/>
    </location>
</feature>
<feature type="domain" description="Cadherin" evidence="13">
    <location>
        <begin position="4070"/>
        <end position="4182"/>
    </location>
</feature>
<evidence type="ECO:0000256" key="6">
    <source>
        <dbReference type="ARBA" id="ARBA00022837"/>
    </source>
</evidence>
<comment type="subcellular location">
    <subcellularLocation>
        <location evidence="1">Cell membrane</location>
        <topology evidence="1">Single-pass type I membrane protein</topology>
    </subcellularLocation>
</comment>
<dbReference type="SMART" id="SM00112">
    <property type="entry name" value="CA"/>
    <property type="match status" value="33"/>
</dbReference>
<feature type="domain" description="Cadherin" evidence="13">
    <location>
        <begin position="29"/>
        <end position="135"/>
    </location>
</feature>
<feature type="transmembrane region" description="Helical" evidence="12">
    <location>
        <begin position="3681"/>
        <end position="3704"/>
    </location>
</feature>
<feature type="domain" description="Cadherin" evidence="13">
    <location>
        <begin position="136"/>
        <end position="244"/>
    </location>
</feature>
<feature type="domain" description="Cadherin" evidence="13">
    <location>
        <begin position="2351"/>
        <end position="2450"/>
    </location>
</feature>
<dbReference type="Proteomes" id="UP000324632">
    <property type="component" value="Chromosome 17"/>
</dbReference>
<feature type="domain" description="Cadherin" evidence="13">
    <location>
        <begin position="1294"/>
        <end position="1393"/>
    </location>
</feature>
<dbReference type="Pfam" id="PF08266">
    <property type="entry name" value="Cadherin_2"/>
    <property type="match status" value="6"/>
</dbReference>
<keyword evidence="6 11" id="KW-0106">Calcium</keyword>
<feature type="domain" description="Cadherin" evidence="13">
    <location>
        <begin position="1862"/>
        <end position="1970"/>
    </location>
</feature>
<feature type="domain" description="Cadherin" evidence="13">
    <location>
        <begin position="1445"/>
        <end position="1533"/>
    </location>
</feature>
<dbReference type="InterPro" id="IPR013164">
    <property type="entry name" value="Cadherin_N"/>
</dbReference>
<dbReference type="FunFam" id="2.60.40.60:FF:000002">
    <property type="entry name" value="Protocadherin alpha 2"/>
    <property type="match status" value="2"/>
</dbReference>
<keyword evidence="8 12" id="KW-1133">Transmembrane helix</keyword>
<dbReference type="SUPFAM" id="SSF49313">
    <property type="entry name" value="Cadherin-like"/>
    <property type="match status" value="36"/>
</dbReference>
<evidence type="ECO:0000256" key="4">
    <source>
        <dbReference type="ARBA" id="ARBA00022729"/>
    </source>
</evidence>
<feature type="domain" description="Cadherin" evidence="13">
    <location>
        <begin position="4226"/>
        <end position="4264"/>
    </location>
</feature>
<proteinExistence type="predicted"/>
<feature type="domain" description="Cadherin" evidence="13">
    <location>
        <begin position="1039"/>
        <end position="1138"/>
    </location>
</feature>
<dbReference type="PROSITE" id="PS00232">
    <property type="entry name" value="CADHERIN_1"/>
    <property type="match status" value="15"/>
</dbReference>
<feature type="transmembrane region" description="Helical" evidence="12">
    <location>
        <begin position="2182"/>
        <end position="2205"/>
    </location>
</feature>
<evidence type="ECO:0000256" key="8">
    <source>
        <dbReference type="ARBA" id="ARBA00022989"/>
    </source>
</evidence>
<keyword evidence="7" id="KW-0130">Cell adhesion</keyword>
<feature type="transmembrane region" description="Helical" evidence="12">
    <location>
        <begin position="428"/>
        <end position="451"/>
    </location>
</feature>
<feature type="domain" description="Cadherin" evidence="13">
    <location>
        <begin position="2664"/>
        <end position="2771"/>
    </location>
</feature>
<gene>
    <name evidence="14" type="ORF">E1301_Tti017999</name>
</gene>
<dbReference type="Pfam" id="PF00028">
    <property type="entry name" value="Cadherin"/>
    <property type="match status" value="20"/>
</dbReference>
<keyword evidence="10" id="KW-0325">Glycoprotein</keyword>
<dbReference type="FunFam" id="2.60.40.60:FF:000006">
    <property type="entry name" value="Protocadherin alpha 2"/>
    <property type="match status" value="4"/>
</dbReference>
<feature type="transmembrane region" description="Helical" evidence="12">
    <location>
        <begin position="4392"/>
        <end position="4415"/>
    </location>
</feature>
<feature type="domain" description="Cadherin" evidence="13">
    <location>
        <begin position="2069"/>
        <end position="2168"/>
    </location>
</feature>
<evidence type="ECO:0000256" key="11">
    <source>
        <dbReference type="PROSITE-ProRule" id="PRU00043"/>
    </source>
</evidence>
<feature type="domain" description="Cadherin" evidence="13">
    <location>
        <begin position="4279"/>
        <end position="4378"/>
    </location>
</feature>
<dbReference type="InterPro" id="IPR015919">
    <property type="entry name" value="Cadherin-like_sf"/>
</dbReference>
<feature type="domain" description="Cadherin" evidence="13">
    <location>
        <begin position="3385"/>
        <end position="3431"/>
    </location>
</feature>
<dbReference type="FunFam" id="2.60.40.60:FF:000398">
    <property type="entry name" value="Protocadherin cluster 1 gamma 26a"/>
    <property type="match status" value="1"/>
</dbReference>
<keyword evidence="4" id="KW-0732">Signal</keyword>
<evidence type="ECO:0000259" key="13">
    <source>
        <dbReference type="PROSITE" id="PS50268"/>
    </source>
</evidence>
<keyword evidence="3 12" id="KW-0812">Transmembrane</keyword>
<feature type="transmembrane region" description="Helical" evidence="12">
    <location>
        <begin position="1661"/>
        <end position="1684"/>
    </location>
</feature>
<dbReference type="FunFam" id="2.60.40.60:FF:000004">
    <property type="entry name" value="Protocadherin 1 gamma 2"/>
    <property type="match status" value="13"/>
</dbReference>
<feature type="domain" description="Cadherin" evidence="13">
    <location>
        <begin position="3444"/>
        <end position="3553"/>
    </location>
</feature>
<feature type="transmembrane region" description="Helical" evidence="12">
    <location>
        <begin position="2464"/>
        <end position="2487"/>
    </location>
</feature>